<dbReference type="AlphaFoldDB" id="A0A4Z0A6D3"/>
<dbReference type="SUPFAM" id="SSF111331">
    <property type="entry name" value="NAD kinase/diacylglycerol kinase-like"/>
    <property type="match status" value="1"/>
</dbReference>
<dbReference type="PROSITE" id="PS50146">
    <property type="entry name" value="DAGK"/>
    <property type="match status" value="1"/>
</dbReference>
<protein>
    <recommendedName>
        <fullName evidence="2">DAGKc domain-containing protein</fullName>
    </recommendedName>
</protein>
<dbReference type="Proteomes" id="UP000298061">
    <property type="component" value="Unassembled WGS sequence"/>
</dbReference>
<dbReference type="GO" id="GO:0016301">
    <property type="term" value="F:kinase activity"/>
    <property type="evidence" value="ECO:0007669"/>
    <property type="project" value="InterPro"/>
</dbReference>
<feature type="region of interest" description="Disordered" evidence="1">
    <location>
        <begin position="135"/>
        <end position="157"/>
    </location>
</feature>
<feature type="domain" description="DAGKc" evidence="2">
    <location>
        <begin position="1"/>
        <end position="98"/>
    </location>
</feature>
<comment type="caution">
    <text evidence="3">The sequence shown here is derived from an EMBL/GenBank/DDBJ whole genome shotgun (WGS) entry which is preliminary data.</text>
</comment>
<evidence type="ECO:0000313" key="3">
    <source>
        <dbReference type="EMBL" id="TFY82572.1"/>
    </source>
</evidence>
<gene>
    <name evidence="3" type="ORF">EWM64_g1432</name>
</gene>
<reference evidence="3 4" key="1">
    <citation type="submission" date="2019-02" db="EMBL/GenBank/DDBJ databases">
        <title>Genome sequencing of the rare red list fungi Hericium alpestre (H. flagellum).</title>
        <authorList>
            <person name="Buettner E."/>
            <person name="Kellner H."/>
        </authorList>
    </citation>
    <scope>NUCLEOTIDE SEQUENCE [LARGE SCALE GENOMIC DNA]</scope>
    <source>
        <strain evidence="3 4">DSM 108284</strain>
    </source>
</reference>
<dbReference type="InterPro" id="IPR017438">
    <property type="entry name" value="ATP-NAD_kinase_N"/>
</dbReference>
<dbReference type="InterPro" id="IPR016064">
    <property type="entry name" value="NAD/diacylglycerol_kinase_sf"/>
</dbReference>
<dbReference type="OrthoDB" id="336240at2759"/>
<accession>A0A4Z0A6D3</accession>
<dbReference type="Gene3D" id="3.40.50.10330">
    <property type="entry name" value="Probable inorganic polyphosphate/atp-NAD kinase, domain 1"/>
    <property type="match status" value="1"/>
</dbReference>
<organism evidence="3 4">
    <name type="scientific">Hericium alpestre</name>
    <dbReference type="NCBI Taxonomy" id="135208"/>
    <lineage>
        <taxon>Eukaryota</taxon>
        <taxon>Fungi</taxon>
        <taxon>Dikarya</taxon>
        <taxon>Basidiomycota</taxon>
        <taxon>Agaricomycotina</taxon>
        <taxon>Agaricomycetes</taxon>
        <taxon>Russulales</taxon>
        <taxon>Hericiaceae</taxon>
        <taxon>Hericium</taxon>
    </lineage>
</organism>
<feature type="non-terminal residue" evidence="3">
    <location>
        <position position="157"/>
    </location>
</feature>
<evidence type="ECO:0000313" key="4">
    <source>
        <dbReference type="Proteomes" id="UP000298061"/>
    </source>
</evidence>
<name>A0A4Z0A6D3_9AGAM</name>
<sequence length="157" mass="17032">MLLLIYNPVSGPSSGAQITQGRVLPLLTSHGRTPDLVAATEHIGHAGQIAVDTISKADNTDERITVVLISGDGTLHEVVEALHAHYATKPTRPKIGFVLRPRRDCQRALFLALPGHTGRRPDTRVLTRLSRALADNHPAPAHRHAHPPCARQADHFS</sequence>
<dbReference type="EMBL" id="SFCI01000096">
    <property type="protein sequence ID" value="TFY82572.1"/>
    <property type="molecule type" value="Genomic_DNA"/>
</dbReference>
<keyword evidence="4" id="KW-1185">Reference proteome</keyword>
<dbReference type="Pfam" id="PF00781">
    <property type="entry name" value="DAGK_cat"/>
    <property type="match status" value="1"/>
</dbReference>
<proteinExistence type="predicted"/>
<dbReference type="InterPro" id="IPR001206">
    <property type="entry name" value="Diacylglycerol_kinase_cat_dom"/>
</dbReference>
<evidence type="ECO:0000256" key="1">
    <source>
        <dbReference type="SAM" id="MobiDB-lite"/>
    </source>
</evidence>
<evidence type="ECO:0000259" key="2">
    <source>
        <dbReference type="PROSITE" id="PS50146"/>
    </source>
</evidence>